<evidence type="ECO:0000256" key="1">
    <source>
        <dbReference type="SAM" id="MobiDB-lite"/>
    </source>
</evidence>
<dbReference type="AlphaFoldDB" id="A0AAD6SHG9"/>
<organism evidence="3 4">
    <name type="scientific">Mycena alexandri</name>
    <dbReference type="NCBI Taxonomy" id="1745969"/>
    <lineage>
        <taxon>Eukaryota</taxon>
        <taxon>Fungi</taxon>
        <taxon>Dikarya</taxon>
        <taxon>Basidiomycota</taxon>
        <taxon>Agaricomycotina</taxon>
        <taxon>Agaricomycetes</taxon>
        <taxon>Agaricomycetidae</taxon>
        <taxon>Agaricales</taxon>
        <taxon>Marasmiineae</taxon>
        <taxon>Mycenaceae</taxon>
        <taxon>Mycena</taxon>
    </lineage>
</organism>
<evidence type="ECO:0000313" key="3">
    <source>
        <dbReference type="EMBL" id="KAJ7028114.1"/>
    </source>
</evidence>
<feature type="signal peptide" evidence="2">
    <location>
        <begin position="1"/>
        <end position="23"/>
    </location>
</feature>
<evidence type="ECO:0000256" key="2">
    <source>
        <dbReference type="SAM" id="SignalP"/>
    </source>
</evidence>
<accession>A0AAD6SHG9</accession>
<comment type="caution">
    <text evidence="3">The sequence shown here is derived from an EMBL/GenBank/DDBJ whole genome shotgun (WGS) entry which is preliminary data.</text>
</comment>
<feature type="region of interest" description="Disordered" evidence="1">
    <location>
        <begin position="73"/>
        <end position="127"/>
    </location>
</feature>
<gene>
    <name evidence="3" type="ORF">C8F04DRAFT_1188946</name>
</gene>
<feature type="compositionally biased region" description="Basic and acidic residues" evidence="1">
    <location>
        <begin position="102"/>
        <end position="119"/>
    </location>
</feature>
<evidence type="ECO:0000313" key="4">
    <source>
        <dbReference type="Proteomes" id="UP001218188"/>
    </source>
</evidence>
<reference evidence="3" key="1">
    <citation type="submission" date="2023-03" db="EMBL/GenBank/DDBJ databases">
        <title>Massive genome expansion in bonnet fungi (Mycena s.s.) driven by repeated elements and novel gene families across ecological guilds.</title>
        <authorList>
            <consortium name="Lawrence Berkeley National Laboratory"/>
            <person name="Harder C.B."/>
            <person name="Miyauchi S."/>
            <person name="Viragh M."/>
            <person name="Kuo A."/>
            <person name="Thoen E."/>
            <person name="Andreopoulos B."/>
            <person name="Lu D."/>
            <person name="Skrede I."/>
            <person name="Drula E."/>
            <person name="Henrissat B."/>
            <person name="Morin E."/>
            <person name="Kohler A."/>
            <person name="Barry K."/>
            <person name="LaButti K."/>
            <person name="Morin E."/>
            <person name="Salamov A."/>
            <person name="Lipzen A."/>
            <person name="Mereny Z."/>
            <person name="Hegedus B."/>
            <person name="Baldrian P."/>
            <person name="Stursova M."/>
            <person name="Weitz H."/>
            <person name="Taylor A."/>
            <person name="Grigoriev I.V."/>
            <person name="Nagy L.G."/>
            <person name="Martin F."/>
            <person name="Kauserud H."/>
        </authorList>
    </citation>
    <scope>NUCLEOTIDE SEQUENCE</scope>
    <source>
        <strain evidence="3">CBHHK200</strain>
    </source>
</reference>
<feature type="chain" id="PRO_5042055546" evidence="2">
    <location>
        <begin position="24"/>
        <end position="158"/>
    </location>
</feature>
<sequence length="158" mass="17182">MPQFLFWGLLVLAYIDLQQKIDGAGVAMPIIQGTQSCTLSSDPHTSRSDVHITTVWLSPDPLSSFVLTAAAAAGAKHEGQTQPAEGRKQRGKSPPPLKKKTIPKEKGTKTARKDGKDVPADNEWGATPVFVLEPEHPPLPSHNTGWWTVTTTCEYKDV</sequence>
<keyword evidence="4" id="KW-1185">Reference proteome</keyword>
<keyword evidence="2" id="KW-0732">Signal</keyword>
<name>A0AAD6SHG9_9AGAR</name>
<proteinExistence type="predicted"/>
<dbReference type="Proteomes" id="UP001218188">
    <property type="component" value="Unassembled WGS sequence"/>
</dbReference>
<protein>
    <submittedName>
        <fullName evidence="3">Uncharacterized protein</fullName>
    </submittedName>
</protein>
<dbReference type="EMBL" id="JARJCM010000116">
    <property type="protein sequence ID" value="KAJ7028114.1"/>
    <property type="molecule type" value="Genomic_DNA"/>
</dbReference>